<dbReference type="OrthoDB" id="6104570at2759"/>
<dbReference type="EnsemblMetazoa" id="XM_038210571.1">
    <property type="protein sequence ID" value="XP_038066499.1"/>
    <property type="gene ID" value="LOC119736558"/>
</dbReference>
<keyword evidence="3" id="KW-1185">Reference proteome</keyword>
<proteinExistence type="predicted"/>
<sequence>MEYKVYANIFVVVLFSLQFKEEVAALCGSPTSRTLVIIADGIHGQSCNLLGVSDEFVVESCKSFGAACSLERQDLPQVPSPELQVNKLKLDLSGFGNEYRFPDLSRAAFYLKIFGTFRHRYISLVCHKCDTHLVRQLRITPDTMIMRNIFQESFNSYRTKREPKISDSEAFNIQCNQRLGEVKLSYRRENVLYIQEENLVVTVEGDAVRSLNFNLGFEVNMGLRGLECMGTFINDIVTADSQSALVRAMSDKTRFSHQVNREVIHSRLYNTLGSPK</sequence>
<dbReference type="Proteomes" id="UP000887568">
    <property type="component" value="Unplaced"/>
</dbReference>
<feature type="signal peptide" evidence="1">
    <location>
        <begin position="1"/>
        <end position="25"/>
    </location>
</feature>
<reference evidence="2" key="1">
    <citation type="submission" date="2022-11" db="UniProtKB">
        <authorList>
            <consortium name="EnsemblMetazoa"/>
        </authorList>
    </citation>
    <scope>IDENTIFICATION</scope>
</reference>
<dbReference type="OMA" id="CRCETEP"/>
<protein>
    <submittedName>
        <fullName evidence="2">Uncharacterized protein</fullName>
    </submittedName>
</protein>
<organism evidence="2 3">
    <name type="scientific">Patiria miniata</name>
    <name type="common">Bat star</name>
    <name type="synonym">Asterina miniata</name>
    <dbReference type="NCBI Taxonomy" id="46514"/>
    <lineage>
        <taxon>Eukaryota</taxon>
        <taxon>Metazoa</taxon>
        <taxon>Echinodermata</taxon>
        <taxon>Eleutherozoa</taxon>
        <taxon>Asterozoa</taxon>
        <taxon>Asteroidea</taxon>
        <taxon>Valvatacea</taxon>
        <taxon>Valvatida</taxon>
        <taxon>Asterinidae</taxon>
        <taxon>Patiria</taxon>
    </lineage>
</organism>
<feature type="chain" id="PRO_5038068716" evidence="1">
    <location>
        <begin position="26"/>
        <end position="276"/>
    </location>
</feature>
<evidence type="ECO:0000256" key="1">
    <source>
        <dbReference type="SAM" id="SignalP"/>
    </source>
</evidence>
<dbReference type="GeneID" id="119736558"/>
<name>A0A914ASQ4_PATMI</name>
<keyword evidence="1" id="KW-0732">Signal</keyword>
<dbReference type="AlphaFoldDB" id="A0A914ASQ4"/>
<evidence type="ECO:0000313" key="3">
    <source>
        <dbReference type="Proteomes" id="UP000887568"/>
    </source>
</evidence>
<dbReference type="RefSeq" id="XP_038066499.1">
    <property type="nucleotide sequence ID" value="XM_038210571.1"/>
</dbReference>
<evidence type="ECO:0000313" key="2">
    <source>
        <dbReference type="EnsemblMetazoa" id="XP_038066499.1"/>
    </source>
</evidence>
<accession>A0A914ASQ4</accession>